<organism evidence="1 2">
    <name type="scientific">Pterulicium gracile</name>
    <dbReference type="NCBI Taxonomy" id="1884261"/>
    <lineage>
        <taxon>Eukaryota</taxon>
        <taxon>Fungi</taxon>
        <taxon>Dikarya</taxon>
        <taxon>Basidiomycota</taxon>
        <taxon>Agaricomycotina</taxon>
        <taxon>Agaricomycetes</taxon>
        <taxon>Agaricomycetidae</taxon>
        <taxon>Agaricales</taxon>
        <taxon>Pleurotineae</taxon>
        <taxon>Pterulaceae</taxon>
        <taxon>Pterulicium</taxon>
    </lineage>
</organism>
<proteinExistence type="predicted"/>
<name>A0A5C3QSD7_9AGAR</name>
<dbReference type="InterPro" id="IPR032675">
    <property type="entry name" value="LRR_dom_sf"/>
</dbReference>
<evidence type="ECO:0000313" key="2">
    <source>
        <dbReference type="Proteomes" id="UP000305067"/>
    </source>
</evidence>
<accession>A0A5C3QSD7</accession>
<dbReference type="SUPFAM" id="SSF52047">
    <property type="entry name" value="RNI-like"/>
    <property type="match status" value="1"/>
</dbReference>
<dbReference type="Proteomes" id="UP000305067">
    <property type="component" value="Unassembled WGS sequence"/>
</dbReference>
<reference evidence="1 2" key="1">
    <citation type="journal article" date="2019" name="Nat. Ecol. Evol.">
        <title>Megaphylogeny resolves global patterns of mushroom evolution.</title>
        <authorList>
            <person name="Varga T."/>
            <person name="Krizsan K."/>
            <person name="Foldi C."/>
            <person name="Dima B."/>
            <person name="Sanchez-Garcia M."/>
            <person name="Sanchez-Ramirez S."/>
            <person name="Szollosi G.J."/>
            <person name="Szarkandi J.G."/>
            <person name="Papp V."/>
            <person name="Albert L."/>
            <person name="Andreopoulos W."/>
            <person name="Angelini C."/>
            <person name="Antonin V."/>
            <person name="Barry K.W."/>
            <person name="Bougher N.L."/>
            <person name="Buchanan P."/>
            <person name="Buyck B."/>
            <person name="Bense V."/>
            <person name="Catcheside P."/>
            <person name="Chovatia M."/>
            <person name="Cooper J."/>
            <person name="Damon W."/>
            <person name="Desjardin D."/>
            <person name="Finy P."/>
            <person name="Geml J."/>
            <person name="Haridas S."/>
            <person name="Hughes K."/>
            <person name="Justo A."/>
            <person name="Karasinski D."/>
            <person name="Kautmanova I."/>
            <person name="Kiss B."/>
            <person name="Kocsube S."/>
            <person name="Kotiranta H."/>
            <person name="LaButti K.M."/>
            <person name="Lechner B.E."/>
            <person name="Liimatainen K."/>
            <person name="Lipzen A."/>
            <person name="Lukacs Z."/>
            <person name="Mihaltcheva S."/>
            <person name="Morgado L.N."/>
            <person name="Niskanen T."/>
            <person name="Noordeloos M.E."/>
            <person name="Ohm R.A."/>
            <person name="Ortiz-Santana B."/>
            <person name="Ovrebo C."/>
            <person name="Racz N."/>
            <person name="Riley R."/>
            <person name="Savchenko A."/>
            <person name="Shiryaev A."/>
            <person name="Soop K."/>
            <person name="Spirin V."/>
            <person name="Szebenyi C."/>
            <person name="Tomsovsky M."/>
            <person name="Tulloss R.E."/>
            <person name="Uehling J."/>
            <person name="Grigoriev I.V."/>
            <person name="Vagvolgyi C."/>
            <person name="Papp T."/>
            <person name="Martin F.M."/>
            <person name="Miettinen O."/>
            <person name="Hibbett D.S."/>
            <person name="Nagy L.G."/>
        </authorList>
    </citation>
    <scope>NUCLEOTIDE SEQUENCE [LARGE SCALE GENOMIC DNA]</scope>
    <source>
        <strain evidence="1 2">CBS 309.79</strain>
    </source>
</reference>
<protein>
    <submittedName>
        <fullName evidence="1">Uncharacterized protein</fullName>
    </submittedName>
</protein>
<dbReference type="Gene3D" id="3.80.10.10">
    <property type="entry name" value="Ribonuclease Inhibitor"/>
    <property type="match status" value="1"/>
</dbReference>
<gene>
    <name evidence="1" type="ORF">BDV98DRAFT_644371</name>
</gene>
<dbReference type="EMBL" id="ML178821">
    <property type="protein sequence ID" value="TFL03189.1"/>
    <property type="molecule type" value="Genomic_DNA"/>
</dbReference>
<keyword evidence="2" id="KW-1185">Reference proteome</keyword>
<sequence length="846" mass="95324">MPYTPAKMLRNLFAVDEQARAPLLTSLNISVDQLSAGQNRAKGTILLLVQASNLSSLRIDGSPAQLSALRLPTQLPRIQSLKLGPEAHDVKSFLLLCLNITLLELCLSSTYLGQEASYFGVGDCGEEENWSYLSDWFRLQRTSEPHKVQPFTLTRLELHGIVVRYEDSDEENITGGQPTAHQNDTATPEMKVYLGIHQVLIEVPMLQELELGFDQSGHDAAPIDDLLVFLTRTVCPLLESLTIWDVNFQPRILLNMLASRSHLPEPSLAQELALPQENHAFNGRPGMKPGYMHTLRVFQDFYGVFTTEFTVEEDSLSCIFQTRLITSIHPTRALRSSPLPIPGLTQHITKTILHEPRPLVSYGKPLEEDHELYSQERSFRPAHIASANRVVHALRGSIEKVETAIERLKAVESLMKARLAKQMDYFAPVHRLPNETVLHVFQLLGKHRAPMAAQAEIGEWRSAEHTIARQIHWILASLWSRIEHLHDVEHNIFDNASLLDLQLERSGSAQLSVVLACDIRPMPNEEVCDAALAFQGANAGRIERLKLKDCFDLEQPLHHPDPPLSFDCLQELRLSSDWSTADVTTTSLFRDAPRLTRCFIAQADFTRSGFVGFVPLQSLRSLHLWDVDMMPDDIFEALHSMPQLSRLNLWLFDGNPDDHSEPDKKYDRQIPLLHLMSMCVRFGDARYMRKVVTFIQAPNLQRFHATSLAAEDLKVLRRGADESDLRFPSLTVITIDAPVTTDYLVHFEGIFVDLLRRLPGLQRLNIASDKYFFDTRILSGALLARPTGALLARPTGALEDPVLDIQPVCPQLQEPYVKGCKVLVVFKELQDVIKQPLAKAGHALVE</sequence>
<evidence type="ECO:0000313" key="1">
    <source>
        <dbReference type="EMBL" id="TFL03189.1"/>
    </source>
</evidence>
<dbReference type="AlphaFoldDB" id="A0A5C3QSD7"/>